<dbReference type="Proteomes" id="UP000321250">
    <property type="component" value="Unassembled WGS sequence"/>
</dbReference>
<reference evidence="1 2" key="1">
    <citation type="journal article" date="2013" name="Antonie Van Leeuwenhoek">
        <title>Sphingomonas ginsenosidivorax sp. nov., with the ability to transform ginsenosides.</title>
        <authorList>
            <person name="Jin X.F."/>
            <person name="Kim J.K."/>
            <person name="Liu Q.M."/>
            <person name="Kang M.S."/>
            <person name="He D."/>
            <person name="Jin F.X."/>
            <person name="Kim S.C."/>
            <person name="Im W.T."/>
        </authorList>
    </citation>
    <scope>NUCLEOTIDE SEQUENCE [LARGE SCALE GENOMIC DNA]</scope>
    <source>
        <strain evidence="1 2">KHI67</strain>
    </source>
</reference>
<proteinExistence type="predicted"/>
<comment type="caution">
    <text evidence="1">The sequence shown here is derived from an EMBL/GenBank/DDBJ whole genome shotgun (WGS) entry which is preliminary data.</text>
</comment>
<accession>A0A5C6UBA0</accession>
<evidence type="ECO:0000313" key="2">
    <source>
        <dbReference type="Proteomes" id="UP000321250"/>
    </source>
</evidence>
<evidence type="ECO:0000313" key="1">
    <source>
        <dbReference type="EMBL" id="TXC69790.1"/>
    </source>
</evidence>
<sequence length="240" mass="25934">MDILAQRELGMKLAQNYGADALQGVIGDRTADYSAIFAAAGRYLRSGEVIDAVLAGPPEWAFYALTNIPNIDPADRARLVAKAQEDPFTAANTLRGVRGIDAHAEALTQAAGSYASSQGTISGFYLNNKGSYNCEFTMYWVDNGQVQPKKGSTPDKWVWSSKLMVGQDEKKACVDFALSGSPLKEGDTVWMYLWVQAGQDIESPLRFVYSSAVADYAWFTSSGCTQSDSLALDKVASPPS</sequence>
<name>A0A5C6UBA0_9SPHN</name>
<dbReference type="EMBL" id="VOQR01000001">
    <property type="protein sequence ID" value="TXC69790.1"/>
    <property type="molecule type" value="Genomic_DNA"/>
</dbReference>
<protein>
    <submittedName>
        <fullName evidence="1">Uncharacterized protein</fullName>
    </submittedName>
</protein>
<organism evidence="1 2">
    <name type="scientific">Sphingomonas ginsenosidivorax</name>
    <dbReference type="NCBI Taxonomy" id="862135"/>
    <lineage>
        <taxon>Bacteria</taxon>
        <taxon>Pseudomonadati</taxon>
        <taxon>Pseudomonadota</taxon>
        <taxon>Alphaproteobacteria</taxon>
        <taxon>Sphingomonadales</taxon>
        <taxon>Sphingomonadaceae</taxon>
        <taxon>Sphingomonas</taxon>
    </lineage>
</organism>
<dbReference type="OrthoDB" id="9553702at2"/>
<dbReference type="RefSeq" id="WP_147079381.1">
    <property type="nucleotide sequence ID" value="NZ_VOQR01000001.1"/>
</dbReference>
<dbReference type="AlphaFoldDB" id="A0A5C6UBA0"/>
<gene>
    <name evidence="1" type="ORF">FSB78_01575</name>
</gene>
<keyword evidence="2" id="KW-1185">Reference proteome</keyword>